<organism evidence="3 4">
    <name type="scientific">Paenibacillus phyllosphaerae</name>
    <dbReference type="NCBI Taxonomy" id="274593"/>
    <lineage>
        <taxon>Bacteria</taxon>
        <taxon>Bacillati</taxon>
        <taxon>Bacillota</taxon>
        <taxon>Bacilli</taxon>
        <taxon>Bacillales</taxon>
        <taxon>Paenibacillaceae</taxon>
        <taxon>Paenibacillus</taxon>
    </lineage>
</organism>
<dbReference type="Pfam" id="PF00756">
    <property type="entry name" value="Esterase"/>
    <property type="match status" value="1"/>
</dbReference>
<name>A0A7W5FPZ3_9BACL</name>
<comment type="similarity">
    <text evidence="1">Belongs to the esterase D family.</text>
</comment>
<evidence type="ECO:0008006" key="5">
    <source>
        <dbReference type="Google" id="ProtNLM"/>
    </source>
</evidence>
<dbReference type="EMBL" id="JACHXK010000015">
    <property type="protein sequence ID" value="MBB3112900.1"/>
    <property type="molecule type" value="Genomic_DNA"/>
</dbReference>
<dbReference type="InterPro" id="IPR052558">
    <property type="entry name" value="Siderophore_Hydrolase_D"/>
</dbReference>
<dbReference type="AlphaFoldDB" id="A0A7W5FPZ3"/>
<dbReference type="PANTHER" id="PTHR40841">
    <property type="entry name" value="SIDEROPHORE TRIACETYLFUSARININE C ESTERASE"/>
    <property type="match status" value="1"/>
</dbReference>
<dbReference type="InterPro" id="IPR029058">
    <property type="entry name" value="AB_hydrolase_fold"/>
</dbReference>
<dbReference type="InterPro" id="IPR000801">
    <property type="entry name" value="Esterase-like"/>
</dbReference>
<sequence length="282" mass="31798">MVLPHVKTQEAIIPHTEQRLMRSLDGTREYRIYLSRPTGPQPEGGYPVIYVLDANSVIGTIVEAARLQTKPPHGYDPVVIVGIGYETDLPFSSQGRFYDYTMQTDRSQLPPRRDGSDWPETGGAEAFLDFVEQVVKPEVERSYPIHPNRQTLLGHSLGGLFTLYTMFTRTHLFQSYVAGSPSIWWNRRNVVEHAKRYMEEAVVNEPAAAKVNLLIALGEHELPDMLAEGEEMTRRLAPLREAGFKLEFKVFEGEGHVSVLPPLINRALRFALGGNKTGSRRI</sequence>
<keyword evidence="4" id="KW-1185">Reference proteome</keyword>
<dbReference type="Proteomes" id="UP000570361">
    <property type="component" value="Unassembled WGS sequence"/>
</dbReference>
<evidence type="ECO:0000256" key="2">
    <source>
        <dbReference type="ARBA" id="ARBA00022801"/>
    </source>
</evidence>
<protein>
    <recommendedName>
        <fullName evidence="5">Ferri-bacillibactin esterase BesA</fullName>
    </recommendedName>
</protein>
<accession>A0A7W5FPZ3</accession>
<evidence type="ECO:0000313" key="4">
    <source>
        <dbReference type="Proteomes" id="UP000570361"/>
    </source>
</evidence>
<evidence type="ECO:0000313" key="3">
    <source>
        <dbReference type="EMBL" id="MBB3112900.1"/>
    </source>
</evidence>
<dbReference type="GO" id="GO:0016788">
    <property type="term" value="F:hydrolase activity, acting on ester bonds"/>
    <property type="evidence" value="ECO:0007669"/>
    <property type="project" value="TreeGrafter"/>
</dbReference>
<gene>
    <name evidence="3" type="ORF">FHS18_005002</name>
</gene>
<dbReference type="RefSeq" id="WP_183603011.1">
    <property type="nucleotide sequence ID" value="NZ_JACHXK010000015.1"/>
</dbReference>
<comment type="caution">
    <text evidence="3">The sequence shown here is derived from an EMBL/GenBank/DDBJ whole genome shotgun (WGS) entry which is preliminary data.</text>
</comment>
<dbReference type="SUPFAM" id="SSF53474">
    <property type="entry name" value="alpha/beta-Hydrolases"/>
    <property type="match status" value="1"/>
</dbReference>
<keyword evidence="2" id="KW-0378">Hydrolase</keyword>
<evidence type="ECO:0000256" key="1">
    <source>
        <dbReference type="ARBA" id="ARBA00005622"/>
    </source>
</evidence>
<proteinExistence type="inferred from homology"/>
<reference evidence="3 4" key="1">
    <citation type="submission" date="2020-08" db="EMBL/GenBank/DDBJ databases">
        <title>Genomic Encyclopedia of Type Strains, Phase III (KMG-III): the genomes of soil and plant-associated and newly described type strains.</title>
        <authorList>
            <person name="Whitman W."/>
        </authorList>
    </citation>
    <scope>NUCLEOTIDE SEQUENCE [LARGE SCALE GENOMIC DNA]</scope>
    <source>
        <strain evidence="3 4">CECT 5862</strain>
    </source>
</reference>
<dbReference type="Gene3D" id="3.40.50.1820">
    <property type="entry name" value="alpha/beta hydrolase"/>
    <property type="match status" value="1"/>
</dbReference>
<dbReference type="PANTHER" id="PTHR40841:SF2">
    <property type="entry name" value="SIDEROPHORE-DEGRADING ESTERASE (EUROFUNG)"/>
    <property type="match status" value="1"/>
</dbReference>